<name>A0ABR8RCV5_9BACI</name>
<evidence type="ECO:0000313" key="2">
    <source>
        <dbReference type="Proteomes" id="UP000640786"/>
    </source>
</evidence>
<protein>
    <recommendedName>
        <fullName evidence="3">DUF4440 domain-containing protein</fullName>
    </recommendedName>
</protein>
<dbReference type="Proteomes" id="UP000640786">
    <property type="component" value="Unassembled WGS sequence"/>
</dbReference>
<comment type="caution">
    <text evidence="1">The sequence shown here is derived from an EMBL/GenBank/DDBJ whole genome shotgun (WGS) entry which is preliminary data.</text>
</comment>
<evidence type="ECO:0000313" key="1">
    <source>
        <dbReference type="EMBL" id="MBD7945598.1"/>
    </source>
</evidence>
<accession>A0ABR8RCV5</accession>
<keyword evidence="2" id="KW-1185">Reference proteome</keyword>
<evidence type="ECO:0008006" key="3">
    <source>
        <dbReference type="Google" id="ProtNLM"/>
    </source>
</evidence>
<gene>
    <name evidence="1" type="ORF">H9650_15915</name>
</gene>
<dbReference type="RefSeq" id="WP_191697614.1">
    <property type="nucleotide sequence ID" value="NZ_JACSQO010000009.1"/>
</dbReference>
<proteinExistence type="predicted"/>
<reference evidence="1 2" key="1">
    <citation type="submission" date="2020-08" db="EMBL/GenBank/DDBJ databases">
        <title>A Genomic Blueprint of the Chicken Gut Microbiome.</title>
        <authorList>
            <person name="Gilroy R."/>
            <person name="Ravi A."/>
            <person name="Getino M."/>
            <person name="Pursley I."/>
            <person name="Horton D.L."/>
            <person name="Alikhan N.-F."/>
            <person name="Baker D."/>
            <person name="Gharbi K."/>
            <person name="Hall N."/>
            <person name="Watson M."/>
            <person name="Adriaenssens E.M."/>
            <person name="Foster-Nyarko E."/>
            <person name="Jarju S."/>
            <person name="Secka A."/>
            <person name="Antonio M."/>
            <person name="Oren A."/>
            <person name="Chaudhuri R."/>
            <person name="La Ragione R.M."/>
            <person name="Hildebrand F."/>
            <person name="Pallen M.J."/>
        </authorList>
    </citation>
    <scope>NUCLEOTIDE SEQUENCE [LARGE SCALE GENOMIC DNA]</scope>
    <source>
        <strain evidence="1 2">Sa2BUA9</strain>
    </source>
</reference>
<sequence length="134" mass="16000">MADVFQTSVEQFTQVHDDFIQAWNVAMSTGKTEGLEIMTQNYYVTFFNGHVERPEFFDRPEAVQGMRESVEALQGAKKRFEHRIIRQRDAGRFVVFYEMIIEKNGQELTRFFTLEDWEEIKGRWLLTREITEHI</sequence>
<dbReference type="EMBL" id="JACSQO010000009">
    <property type="protein sequence ID" value="MBD7945598.1"/>
    <property type="molecule type" value="Genomic_DNA"/>
</dbReference>
<organism evidence="1 2">
    <name type="scientific">Psychrobacillus faecigallinarum</name>
    <dbReference type="NCBI Taxonomy" id="2762235"/>
    <lineage>
        <taxon>Bacteria</taxon>
        <taxon>Bacillati</taxon>
        <taxon>Bacillota</taxon>
        <taxon>Bacilli</taxon>
        <taxon>Bacillales</taxon>
        <taxon>Bacillaceae</taxon>
        <taxon>Psychrobacillus</taxon>
    </lineage>
</organism>